<accession>A0A915E7L2</accession>
<evidence type="ECO:0000256" key="3">
    <source>
        <dbReference type="SAM" id="SignalP"/>
    </source>
</evidence>
<keyword evidence="3" id="KW-0732">Signal</keyword>
<feature type="chain" id="PRO_5037892801" evidence="3">
    <location>
        <begin position="27"/>
        <end position="649"/>
    </location>
</feature>
<evidence type="ECO:0000256" key="1">
    <source>
        <dbReference type="SAM" id="MobiDB-lite"/>
    </source>
</evidence>
<evidence type="ECO:0000256" key="2">
    <source>
        <dbReference type="SAM" id="Phobius"/>
    </source>
</evidence>
<proteinExistence type="predicted"/>
<feature type="region of interest" description="Disordered" evidence="1">
    <location>
        <begin position="391"/>
        <end position="456"/>
    </location>
</feature>
<feature type="signal peptide" evidence="3">
    <location>
        <begin position="1"/>
        <end position="26"/>
    </location>
</feature>
<protein>
    <submittedName>
        <fullName evidence="5">Uncharacterized protein</fullName>
    </submittedName>
</protein>
<keyword evidence="2" id="KW-1133">Transmembrane helix</keyword>
<dbReference type="AlphaFoldDB" id="A0A915E7L2"/>
<keyword evidence="2" id="KW-0812">Transmembrane</keyword>
<feature type="compositionally biased region" description="Polar residues" evidence="1">
    <location>
        <begin position="428"/>
        <end position="456"/>
    </location>
</feature>
<feature type="compositionally biased region" description="Acidic residues" evidence="1">
    <location>
        <begin position="525"/>
        <end position="541"/>
    </location>
</feature>
<name>A0A915E7L2_9BILA</name>
<keyword evidence="4" id="KW-1185">Reference proteome</keyword>
<dbReference type="WBParaSite" id="jg26600">
    <property type="protein sequence ID" value="jg26600"/>
    <property type="gene ID" value="jg26600"/>
</dbReference>
<feature type="region of interest" description="Disordered" evidence="1">
    <location>
        <begin position="266"/>
        <end position="326"/>
    </location>
</feature>
<feature type="transmembrane region" description="Helical" evidence="2">
    <location>
        <begin position="601"/>
        <end position="627"/>
    </location>
</feature>
<feature type="region of interest" description="Disordered" evidence="1">
    <location>
        <begin position="518"/>
        <end position="541"/>
    </location>
</feature>
<sequence length="649" mass="74536">MIEMLNFYLILISLIVGIFHLDGCWGGDVNRTDPQFTSMRCREHCRRLLERSLERIGYSSQKISKEYSHTRLLMSSAKSFSNSKYYKDICWKYFDFGDCNKKCENSFSTLKARRKRQKSEEEKFFVKSTKLLIKSCKSAMDNELLANFRCIHKYHTFLEVQKIVTDIRKLAETYYYKEALIDFIFSTPPANTLRPRKIFSSDEDLEDTPPNFYYSSAKYEKDFVTYATTRRYNNWDPSFTGSLEQDETENHQPSVSLLQPSTVPVRTSPFPSDHHHRNPVTVTFPDQMPTKPVPLSDNLVVETTSIDDQPPNIHLQTKPPSKQEEEYSSKYSIASTKADSHLESTTIQSVEEQRLEPSSVIIDVYTGNPVDYYYSSSTEDMDDYVIDSSTTQSYSTETTSQEQESTTNGPSSDLFPIVFPVIGEKESGSSSMQTTKYSVTPDQRSTSVDNNQHNAKPNVWVTSTTTEQDLLKPTPLFTDSKIHVKKIVSFDESIDEQDMKGTNKQDFTQQNGLAHIDSGVKGEDYYEEGEEEEDVGSYHEEDEDYVSPYTIVTAHPDDFMVTGKNLVGEDSAESYAKEDQGDHEVDYIPVEPVKPYYANTLFVLFAIYSSFFIVAVASLACLLLAYVMRNRRDRLKASWIFFDDDHERF</sequence>
<reference evidence="5" key="1">
    <citation type="submission" date="2022-11" db="UniProtKB">
        <authorList>
            <consortium name="WormBaseParasite"/>
        </authorList>
    </citation>
    <scope>IDENTIFICATION</scope>
</reference>
<keyword evidence="2" id="KW-0472">Membrane</keyword>
<evidence type="ECO:0000313" key="5">
    <source>
        <dbReference type="WBParaSite" id="jg26600"/>
    </source>
</evidence>
<evidence type="ECO:0000313" key="4">
    <source>
        <dbReference type="Proteomes" id="UP000887574"/>
    </source>
</evidence>
<organism evidence="4 5">
    <name type="scientific">Ditylenchus dipsaci</name>
    <dbReference type="NCBI Taxonomy" id="166011"/>
    <lineage>
        <taxon>Eukaryota</taxon>
        <taxon>Metazoa</taxon>
        <taxon>Ecdysozoa</taxon>
        <taxon>Nematoda</taxon>
        <taxon>Chromadorea</taxon>
        <taxon>Rhabditida</taxon>
        <taxon>Tylenchina</taxon>
        <taxon>Tylenchomorpha</taxon>
        <taxon>Sphaerularioidea</taxon>
        <taxon>Anguinidae</taxon>
        <taxon>Anguininae</taxon>
        <taxon>Ditylenchus</taxon>
    </lineage>
</organism>
<feature type="compositionally biased region" description="Low complexity" evidence="1">
    <location>
        <begin position="391"/>
        <end position="407"/>
    </location>
</feature>
<dbReference type="Proteomes" id="UP000887574">
    <property type="component" value="Unplaced"/>
</dbReference>